<reference evidence="3" key="2">
    <citation type="submission" date="2023-06" db="EMBL/GenBank/DDBJ databases">
        <authorList>
            <consortium name="Lawrence Berkeley National Laboratory"/>
            <person name="Haridas S."/>
            <person name="Hensen N."/>
            <person name="Bonometti L."/>
            <person name="Westerberg I."/>
            <person name="Brannstrom I.O."/>
            <person name="Guillou S."/>
            <person name="Cros-Aarteil S."/>
            <person name="Calhoun S."/>
            <person name="Kuo A."/>
            <person name="Mondo S."/>
            <person name="Pangilinan J."/>
            <person name="Riley R."/>
            <person name="Labutti K."/>
            <person name="Andreopoulos B."/>
            <person name="Lipzen A."/>
            <person name="Chen C."/>
            <person name="Yanf M."/>
            <person name="Daum C."/>
            <person name="Ng V."/>
            <person name="Clum A."/>
            <person name="Steindorff A."/>
            <person name="Ohm R."/>
            <person name="Martin F."/>
            <person name="Silar P."/>
            <person name="Natvig D."/>
            <person name="Lalanne C."/>
            <person name="Gautier V."/>
            <person name="Ament-Velasquez S.L."/>
            <person name="Kruys A."/>
            <person name="Hutchinson M.I."/>
            <person name="Powell A.J."/>
            <person name="Barry K."/>
            <person name="Miller A.N."/>
            <person name="Grigoriev I.V."/>
            <person name="Debuchy R."/>
            <person name="Gladieux P."/>
            <person name="Thoren M.H."/>
            <person name="Johannesson H."/>
        </authorList>
    </citation>
    <scope>NUCLEOTIDE SEQUENCE</scope>
    <source>
        <strain evidence="3">CBS 314.62</strain>
    </source>
</reference>
<dbReference type="InterPro" id="IPR004827">
    <property type="entry name" value="bZIP"/>
</dbReference>
<dbReference type="SMART" id="SM00338">
    <property type="entry name" value="BRLZ"/>
    <property type="match status" value="1"/>
</dbReference>
<dbReference type="AlphaFoldDB" id="A0AAE0X2A7"/>
<feature type="compositionally biased region" description="Polar residues" evidence="1">
    <location>
        <begin position="158"/>
        <end position="172"/>
    </location>
</feature>
<sequence length="601" mass="66579">MSRSMSNSPTASQPGVIDGLVDSLIDFSEYDNVPYQSSSMSPIANGKTPFTRPVKTEVPTQSLLSTSQTMSGPSHQYDLYKQQTGIVPGALASTLAVNQNNTQIQGYGSFGLDYLGVGNTDDLFDFNTAPSQASMSTPDMDMDFDSPSAADTSFFFESTINPNSIGGQEPSSVSPPPGIATPTSSVGRLWPGAHAQAARAQQQQQHQQQQQQQQRQRSQSQSQQGKQPQRPRSSQPNDPIVEQKITQLLNSMRAKSAMSDDSLGMPHLNLPRQKKDEDDMDEDERLLASEEGKKLSSKERRQLRNKVSARAFRSRRKEYITQLEAEIANKVTENGELRAENRALFDENKRLSDLTRMLLSSPSFSNFLEQLSTNPQPLPQQQQQQQQQVQPQQQPQQQQQRETRPTPKDVNPFATQQQLQNHQIGLAMIPEQSMDFSMLSMDPIDGFSYQPQVYAVLETPSPTLDAALLSGKTSNFVGRFDSEDEKVEMPVINHPAAVEKVDEAAAVQAPVDAEFENDTRFALYHDAPATETEKPVELNTEGLSNVDIFGGIEPEKAFARIELVNSPDDEIASNMAMARVQRISAHLESVMARIEAMTLDL</sequence>
<evidence type="ECO:0000313" key="3">
    <source>
        <dbReference type="EMBL" id="KAK3683384.1"/>
    </source>
</evidence>
<evidence type="ECO:0000256" key="1">
    <source>
        <dbReference type="SAM" id="MobiDB-lite"/>
    </source>
</evidence>
<accession>A0AAE0X2A7</accession>
<dbReference type="Proteomes" id="UP001270362">
    <property type="component" value="Unassembled WGS sequence"/>
</dbReference>
<evidence type="ECO:0000313" key="4">
    <source>
        <dbReference type="Proteomes" id="UP001270362"/>
    </source>
</evidence>
<dbReference type="GO" id="GO:0003700">
    <property type="term" value="F:DNA-binding transcription factor activity"/>
    <property type="evidence" value="ECO:0007669"/>
    <property type="project" value="InterPro"/>
</dbReference>
<dbReference type="Gene3D" id="1.20.5.170">
    <property type="match status" value="1"/>
</dbReference>
<dbReference type="Pfam" id="PF00170">
    <property type="entry name" value="bZIP_1"/>
    <property type="match status" value="1"/>
</dbReference>
<dbReference type="EMBL" id="JAULSO010000004">
    <property type="protein sequence ID" value="KAK3683384.1"/>
    <property type="molecule type" value="Genomic_DNA"/>
</dbReference>
<name>A0AAE0X2A7_9PEZI</name>
<gene>
    <name evidence="3" type="ORF">B0T22DRAFT_483249</name>
</gene>
<dbReference type="PANTHER" id="PTHR37616:SF2">
    <property type="entry name" value="BZIP DOMAIN-CONTAINING PROTEIN"/>
    <property type="match status" value="1"/>
</dbReference>
<feature type="compositionally biased region" description="Low complexity" evidence="1">
    <location>
        <begin position="192"/>
        <end position="235"/>
    </location>
</feature>
<reference evidence="3" key="1">
    <citation type="journal article" date="2023" name="Mol. Phylogenet. Evol.">
        <title>Genome-scale phylogeny and comparative genomics of the fungal order Sordariales.</title>
        <authorList>
            <person name="Hensen N."/>
            <person name="Bonometti L."/>
            <person name="Westerberg I."/>
            <person name="Brannstrom I.O."/>
            <person name="Guillou S."/>
            <person name="Cros-Aarteil S."/>
            <person name="Calhoun S."/>
            <person name="Haridas S."/>
            <person name="Kuo A."/>
            <person name="Mondo S."/>
            <person name="Pangilinan J."/>
            <person name="Riley R."/>
            <person name="LaButti K."/>
            <person name="Andreopoulos B."/>
            <person name="Lipzen A."/>
            <person name="Chen C."/>
            <person name="Yan M."/>
            <person name="Daum C."/>
            <person name="Ng V."/>
            <person name="Clum A."/>
            <person name="Steindorff A."/>
            <person name="Ohm R.A."/>
            <person name="Martin F."/>
            <person name="Silar P."/>
            <person name="Natvig D.O."/>
            <person name="Lalanne C."/>
            <person name="Gautier V."/>
            <person name="Ament-Velasquez S.L."/>
            <person name="Kruys A."/>
            <person name="Hutchinson M.I."/>
            <person name="Powell A.J."/>
            <person name="Barry K."/>
            <person name="Miller A.N."/>
            <person name="Grigoriev I.V."/>
            <person name="Debuchy R."/>
            <person name="Gladieux P."/>
            <person name="Hiltunen Thoren M."/>
            <person name="Johannesson H."/>
        </authorList>
    </citation>
    <scope>NUCLEOTIDE SEQUENCE</scope>
    <source>
        <strain evidence="3">CBS 314.62</strain>
    </source>
</reference>
<feature type="region of interest" description="Disordered" evidence="1">
    <location>
        <begin position="253"/>
        <end position="306"/>
    </location>
</feature>
<feature type="region of interest" description="Disordered" evidence="1">
    <location>
        <begin position="368"/>
        <end position="411"/>
    </location>
</feature>
<dbReference type="SUPFAM" id="SSF57959">
    <property type="entry name" value="Leucine zipper domain"/>
    <property type="match status" value="1"/>
</dbReference>
<dbReference type="FunFam" id="1.20.5.170:FF:000031">
    <property type="entry name" value="BZIP transcription factor (MeaB)"/>
    <property type="match status" value="1"/>
</dbReference>
<feature type="region of interest" description="Disordered" evidence="1">
    <location>
        <begin position="158"/>
        <end position="239"/>
    </location>
</feature>
<proteinExistence type="predicted"/>
<feature type="compositionally biased region" description="Low complexity" evidence="1">
    <location>
        <begin position="379"/>
        <end position="400"/>
    </location>
</feature>
<organism evidence="3 4">
    <name type="scientific">Podospora appendiculata</name>
    <dbReference type="NCBI Taxonomy" id="314037"/>
    <lineage>
        <taxon>Eukaryota</taxon>
        <taxon>Fungi</taxon>
        <taxon>Dikarya</taxon>
        <taxon>Ascomycota</taxon>
        <taxon>Pezizomycotina</taxon>
        <taxon>Sordariomycetes</taxon>
        <taxon>Sordariomycetidae</taxon>
        <taxon>Sordariales</taxon>
        <taxon>Podosporaceae</taxon>
        <taxon>Podospora</taxon>
    </lineage>
</organism>
<dbReference type="PANTHER" id="PTHR37616">
    <property type="entry name" value="BZIP TRANSCRIPTION FACTOR 60-LIKE"/>
    <property type="match status" value="1"/>
</dbReference>
<evidence type="ECO:0000259" key="2">
    <source>
        <dbReference type="PROSITE" id="PS50217"/>
    </source>
</evidence>
<feature type="compositionally biased region" description="Basic and acidic residues" evidence="1">
    <location>
        <begin position="285"/>
        <end position="302"/>
    </location>
</feature>
<protein>
    <recommendedName>
        <fullName evidence="2">BZIP domain-containing protein</fullName>
    </recommendedName>
</protein>
<dbReference type="PROSITE" id="PS50217">
    <property type="entry name" value="BZIP"/>
    <property type="match status" value="1"/>
</dbReference>
<comment type="caution">
    <text evidence="3">The sequence shown here is derived from an EMBL/GenBank/DDBJ whole genome shotgun (WGS) entry which is preliminary data.</text>
</comment>
<keyword evidence="4" id="KW-1185">Reference proteome</keyword>
<dbReference type="InterPro" id="IPR046347">
    <property type="entry name" value="bZIP_sf"/>
</dbReference>
<feature type="domain" description="BZIP" evidence="2">
    <location>
        <begin position="295"/>
        <end position="358"/>
    </location>
</feature>
<dbReference type="CDD" id="cd14810">
    <property type="entry name" value="bZIP_u1"/>
    <property type="match status" value="1"/>
</dbReference>